<reference evidence="2 3" key="1">
    <citation type="submission" date="2016-04" db="EMBL/GenBank/DDBJ databases">
        <title>Evolutionary innovation and constraint leading to complex multicellularity in the Ascomycota.</title>
        <authorList>
            <person name="Cisse O."/>
            <person name="Nguyen A."/>
            <person name="Hewitt D.A."/>
            <person name="Jedd G."/>
            <person name="Stajich J.E."/>
        </authorList>
    </citation>
    <scope>NUCLEOTIDE SEQUENCE [LARGE SCALE GENOMIC DNA]</scope>
    <source>
        <strain evidence="2 3">DAH-3</strain>
    </source>
</reference>
<evidence type="ECO:0000256" key="1">
    <source>
        <dbReference type="SAM" id="MobiDB-lite"/>
    </source>
</evidence>
<comment type="caution">
    <text evidence="2">The sequence shown here is derived from an EMBL/GenBank/DDBJ whole genome shotgun (WGS) entry which is preliminary data.</text>
</comment>
<dbReference type="AlphaFoldDB" id="A0A1U7LS74"/>
<keyword evidence="3" id="KW-1185">Reference proteome</keyword>
<feature type="compositionally biased region" description="Polar residues" evidence="1">
    <location>
        <begin position="129"/>
        <end position="143"/>
    </location>
</feature>
<dbReference type="EMBL" id="LXFE01000411">
    <property type="protein sequence ID" value="OLL25433.1"/>
    <property type="molecule type" value="Genomic_DNA"/>
</dbReference>
<sequence>MKTEPVYVERRVTDSSLQAKQDLGGVLCLGARNELSYLSRKMGDRVKKCLKSESKNVADKFYGDNYKTPRDLALLTSQTKFMFIPVLMVAGVFVSAMPVEQHHRAYHLPIQLDGNPQAFFHKPSERDSPSFNLQKRNQPQGFSKDNFGKASALNNPTPNRMKERYNMFF</sequence>
<gene>
    <name evidence="2" type="ORF">NEOLI_000529</name>
</gene>
<accession>A0A1U7LS74</accession>
<organism evidence="2 3">
    <name type="scientific">Neolecta irregularis (strain DAH-3)</name>
    <dbReference type="NCBI Taxonomy" id="1198029"/>
    <lineage>
        <taxon>Eukaryota</taxon>
        <taxon>Fungi</taxon>
        <taxon>Dikarya</taxon>
        <taxon>Ascomycota</taxon>
        <taxon>Taphrinomycotina</taxon>
        <taxon>Neolectales</taxon>
        <taxon>Neolectaceae</taxon>
        <taxon>Neolecta</taxon>
    </lineage>
</organism>
<dbReference type="Proteomes" id="UP000186594">
    <property type="component" value="Unassembled WGS sequence"/>
</dbReference>
<protein>
    <submittedName>
        <fullName evidence="2">Uncharacterized protein</fullName>
    </submittedName>
</protein>
<proteinExistence type="predicted"/>
<feature type="region of interest" description="Disordered" evidence="1">
    <location>
        <begin position="125"/>
        <end position="158"/>
    </location>
</feature>
<evidence type="ECO:0000313" key="3">
    <source>
        <dbReference type="Proteomes" id="UP000186594"/>
    </source>
</evidence>
<name>A0A1U7LS74_NEOID</name>
<evidence type="ECO:0000313" key="2">
    <source>
        <dbReference type="EMBL" id="OLL25433.1"/>
    </source>
</evidence>